<accession>A0AA88D7U4</accession>
<dbReference type="AlphaFoldDB" id="A0AA88D7U4"/>
<comment type="caution">
    <text evidence="4">The sequence shown here is derived from an EMBL/GenBank/DDBJ whole genome shotgun (WGS) entry which is preliminary data.</text>
</comment>
<keyword evidence="5" id="KW-1185">Reference proteome</keyword>
<proteinExistence type="inferred from homology"/>
<dbReference type="Pfam" id="PF02458">
    <property type="entry name" value="Transferase"/>
    <property type="match status" value="1"/>
</dbReference>
<evidence type="ECO:0000313" key="5">
    <source>
        <dbReference type="Proteomes" id="UP001187192"/>
    </source>
</evidence>
<keyword evidence="3" id="KW-0012">Acyltransferase</keyword>
<dbReference type="PANTHER" id="PTHR31623:SF46">
    <property type="entry name" value="VINORINE SYNTHASE-LIKE"/>
    <property type="match status" value="1"/>
</dbReference>
<dbReference type="Gene3D" id="3.30.559.10">
    <property type="entry name" value="Chloramphenicol acetyltransferase-like domain"/>
    <property type="match status" value="2"/>
</dbReference>
<evidence type="ECO:0008006" key="6">
    <source>
        <dbReference type="Google" id="ProtNLM"/>
    </source>
</evidence>
<dbReference type="PANTHER" id="PTHR31623">
    <property type="entry name" value="F21J9.9"/>
    <property type="match status" value="1"/>
</dbReference>
<organism evidence="4 5">
    <name type="scientific">Ficus carica</name>
    <name type="common">Common fig</name>
    <dbReference type="NCBI Taxonomy" id="3494"/>
    <lineage>
        <taxon>Eukaryota</taxon>
        <taxon>Viridiplantae</taxon>
        <taxon>Streptophyta</taxon>
        <taxon>Embryophyta</taxon>
        <taxon>Tracheophyta</taxon>
        <taxon>Spermatophyta</taxon>
        <taxon>Magnoliopsida</taxon>
        <taxon>eudicotyledons</taxon>
        <taxon>Gunneridae</taxon>
        <taxon>Pentapetalae</taxon>
        <taxon>rosids</taxon>
        <taxon>fabids</taxon>
        <taxon>Rosales</taxon>
        <taxon>Moraceae</taxon>
        <taxon>Ficeae</taxon>
        <taxon>Ficus</taxon>
    </lineage>
</organism>
<comment type="similarity">
    <text evidence="1">Belongs to the plant acyltransferase family.</text>
</comment>
<gene>
    <name evidence="4" type="ORF">TIFTF001_018299</name>
</gene>
<protein>
    <recommendedName>
        <fullName evidence="6">Transferase</fullName>
    </recommendedName>
</protein>
<evidence type="ECO:0000256" key="3">
    <source>
        <dbReference type="ARBA" id="ARBA00023315"/>
    </source>
</evidence>
<evidence type="ECO:0000313" key="4">
    <source>
        <dbReference type="EMBL" id="GMN49133.1"/>
    </source>
</evidence>
<dbReference type="Proteomes" id="UP001187192">
    <property type="component" value="Unassembled WGS sequence"/>
</dbReference>
<dbReference type="InterPro" id="IPR023213">
    <property type="entry name" value="CAT-like_dom_sf"/>
</dbReference>
<name>A0AA88D7U4_FICCA</name>
<reference evidence="4" key="1">
    <citation type="submission" date="2023-07" db="EMBL/GenBank/DDBJ databases">
        <title>draft genome sequence of fig (Ficus carica).</title>
        <authorList>
            <person name="Takahashi T."/>
            <person name="Nishimura K."/>
        </authorList>
    </citation>
    <scope>NUCLEOTIDE SEQUENCE</scope>
</reference>
<evidence type="ECO:0000256" key="2">
    <source>
        <dbReference type="ARBA" id="ARBA00022679"/>
    </source>
</evidence>
<sequence>MEYVEVELISKVFIKPSSPTPEHLRHYQLSSLDQLSPKVYNPWLLFYALDNYDQYEEYNNIVKISNHLKKSVSQVLSLYYPLAGRITDDRFVDCNDEGVPFFEARVKGKLSDVIHNPNINELNKFLPFKLDDATELALGVQLNVFECGGIAVGVCNSHQLADALSNIMFVKNWVATARGEADIVKPEFISATLFPPKNLPGLNPNVGITRKNNITKRFVFKTSAIEALRNKYDENSLGEDKRRPSRVETLSAFIWSRFVAAKNGESGGTDHRKLYTVLHAVNLRPRFDPPLGQNHFGNFYRVSITVPSLKAGEECHSFVRQVREEIKKIDKEFVRKLQEGDEHYEMLRDRAERFVRGEVVTFAFTSLCRFPVYEADFGWGKPTWVGSAALSFHNVTAFIDTKTGDGIEAYLSLKDEDMARLEVDKEFQAFVSPI</sequence>
<dbReference type="EMBL" id="BTGU01000030">
    <property type="protein sequence ID" value="GMN49133.1"/>
    <property type="molecule type" value="Genomic_DNA"/>
</dbReference>
<keyword evidence="2" id="KW-0808">Transferase</keyword>
<dbReference type="GO" id="GO:0016746">
    <property type="term" value="F:acyltransferase activity"/>
    <property type="evidence" value="ECO:0007669"/>
    <property type="project" value="UniProtKB-KW"/>
</dbReference>
<evidence type="ECO:0000256" key="1">
    <source>
        <dbReference type="ARBA" id="ARBA00009861"/>
    </source>
</evidence>